<comment type="caution">
    <text evidence="2">The sequence shown here is derived from an EMBL/GenBank/DDBJ whole genome shotgun (WGS) entry which is preliminary data.</text>
</comment>
<feature type="compositionally biased region" description="Basic and acidic residues" evidence="1">
    <location>
        <begin position="1"/>
        <end position="10"/>
    </location>
</feature>
<evidence type="ECO:0000313" key="3">
    <source>
        <dbReference type="Proteomes" id="UP000607653"/>
    </source>
</evidence>
<protein>
    <submittedName>
        <fullName evidence="2">Uncharacterized protein</fullName>
    </submittedName>
</protein>
<evidence type="ECO:0000256" key="1">
    <source>
        <dbReference type="SAM" id="MobiDB-lite"/>
    </source>
</evidence>
<name>A0A822YLD6_NELNU</name>
<sequence length="86" mass="9998">MKITEKDFKKNGPQGVGYRQGHRAENVKESHKVNSETHHHDANTSARSVNTEPDKPEEPEKAKYQNRGPTSKDRMIKVLHLVRRRR</sequence>
<feature type="region of interest" description="Disordered" evidence="1">
    <location>
        <begin position="1"/>
        <end position="75"/>
    </location>
</feature>
<evidence type="ECO:0000313" key="2">
    <source>
        <dbReference type="EMBL" id="DAD32903.1"/>
    </source>
</evidence>
<dbReference type="EMBL" id="DUZY01000003">
    <property type="protein sequence ID" value="DAD32903.1"/>
    <property type="molecule type" value="Genomic_DNA"/>
</dbReference>
<proteinExistence type="predicted"/>
<feature type="compositionally biased region" description="Basic and acidic residues" evidence="1">
    <location>
        <begin position="52"/>
        <end position="63"/>
    </location>
</feature>
<dbReference type="AlphaFoldDB" id="A0A822YLD6"/>
<reference evidence="2 3" key="1">
    <citation type="journal article" date="2020" name="Mol. Biol. Evol.">
        <title>Distinct Expression and Methylation Patterns for Genes with Different Fates following a Single Whole-Genome Duplication in Flowering Plants.</title>
        <authorList>
            <person name="Shi T."/>
            <person name="Rahmani R.S."/>
            <person name="Gugger P.F."/>
            <person name="Wang M."/>
            <person name="Li H."/>
            <person name="Zhang Y."/>
            <person name="Li Z."/>
            <person name="Wang Q."/>
            <person name="Van de Peer Y."/>
            <person name="Marchal K."/>
            <person name="Chen J."/>
        </authorList>
    </citation>
    <scope>NUCLEOTIDE SEQUENCE [LARGE SCALE GENOMIC DNA]</scope>
    <source>
        <tissue evidence="2">Leaf</tissue>
    </source>
</reference>
<accession>A0A822YLD6</accession>
<keyword evidence="3" id="KW-1185">Reference proteome</keyword>
<feature type="compositionally biased region" description="Basic and acidic residues" evidence="1">
    <location>
        <begin position="22"/>
        <end position="42"/>
    </location>
</feature>
<organism evidence="2 3">
    <name type="scientific">Nelumbo nucifera</name>
    <name type="common">Sacred lotus</name>
    <dbReference type="NCBI Taxonomy" id="4432"/>
    <lineage>
        <taxon>Eukaryota</taxon>
        <taxon>Viridiplantae</taxon>
        <taxon>Streptophyta</taxon>
        <taxon>Embryophyta</taxon>
        <taxon>Tracheophyta</taxon>
        <taxon>Spermatophyta</taxon>
        <taxon>Magnoliopsida</taxon>
        <taxon>Proteales</taxon>
        <taxon>Nelumbonaceae</taxon>
        <taxon>Nelumbo</taxon>
    </lineage>
</organism>
<gene>
    <name evidence="2" type="ORF">HUJ06_011754</name>
</gene>
<dbReference type="Proteomes" id="UP000607653">
    <property type="component" value="Unassembled WGS sequence"/>
</dbReference>